<comment type="function">
    <text evidence="8">Probably a riboflavin-binding protein that interacts with the energy-coupling factor (ECF) ABC-transporter complex.</text>
</comment>
<dbReference type="AlphaFoldDB" id="A0A1G9YP01"/>
<feature type="transmembrane region" description="Helical" evidence="9">
    <location>
        <begin position="160"/>
        <end position="184"/>
    </location>
</feature>
<dbReference type="GO" id="GO:0032217">
    <property type="term" value="F:riboflavin transmembrane transporter activity"/>
    <property type="evidence" value="ECO:0007669"/>
    <property type="project" value="UniProtKB-UniRule"/>
</dbReference>
<sequence length="192" mass="20966">MQLQIVYMSKTAVLASVAIILMFMDFPVVFMPAFLKMDLSEIPAIIAAFSLGPLAGFWVMLVKNILHLANSQTAGIGELANFLVGSALVVTAGVIYRRHKSRKGAVCALAFGTLAMTLAAAALNYWVLIPLYQAVLNFPGEAVVQMGHVVNHRIIDLKTFILFAIIPFNLLKGLLVSLITMLIYQKVSHLLH</sequence>
<comment type="subcellular location">
    <subcellularLocation>
        <location evidence="1">Cell membrane</location>
        <topology evidence="1">Multi-pass membrane protein</topology>
    </subcellularLocation>
</comment>
<dbReference type="Proteomes" id="UP000214880">
    <property type="component" value="Unassembled WGS sequence"/>
</dbReference>
<feature type="transmembrane region" description="Helical" evidence="9">
    <location>
        <begin position="74"/>
        <end position="96"/>
    </location>
</feature>
<evidence type="ECO:0000313" key="10">
    <source>
        <dbReference type="EMBL" id="SDN10722.1"/>
    </source>
</evidence>
<dbReference type="Pfam" id="PF12822">
    <property type="entry name" value="ECF_trnsprt"/>
    <property type="match status" value="1"/>
</dbReference>
<evidence type="ECO:0000256" key="6">
    <source>
        <dbReference type="ARBA" id="ARBA00022989"/>
    </source>
</evidence>
<dbReference type="PIRSF" id="PIRSF037778">
    <property type="entry name" value="UCP037778_transp_RibU"/>
    <property type="match status" value="1"/>
</dbReference>
<evidence type="ECO:0000256" key="7">
    <source>
        <dbReference type="ARBA" id="ARBA00023136"/>
    </source>
</evidence>
<dbReference type="GO" id="GO:0005886">
    <property type="term" value="C:plasma membrane"/>
    <property type="evidence" value="ECO:0007669"/>
    <property type="project" value="UniProtKB-SubCell"/>
</dbReference>
<dbReference type="STRING" id="146817.SAMN04488502_11216"/>
<reference evidence="10 11" key="1">
    <citation type="submission" date="2016-10" db="EMBL/GenBank/DDBJ databases">
        <authorList>
            <person name="de Groot N.N."/>
        </authorList>
    </citation>
    <scope>NUCLEOTIDE SEQUENCE [LARGE SCALE GENOMIC DNA]</scope>
    <source>
        <strain evidence="10 11">DSM 1736</strain>
    </source>
</reference>
<keyword evidence="4 8" id="KW-1003">Cell membrane</keyword>
<dbReference type="PANTHER" id="PTHR38438:SF1">
    <property type="entry name" value="RIBOFLAVIN TRANSPORTER RIBU"/>
    <property type="match status" value="1"/>
</dbReference>
<dbReference type="EMBL" id="FNHB01000012">
    <property type="protein sequence ID" value="SDN10722.1"/>
    <property type="molecule type" value="Genomic_DNA"/>
</dbReference>
<accession>A0A1G9YP01</accession>
<evidence type="ECO:0000256" key="4">
    <source>
        <dbReference type="ARBA" id="ARBA00022475"/>
    </source>
</evidence>
<dbReference type="RefSeq" id="WP_245698202.1">
    <property type="nucleotide sequence ID" value="NZ_FNHB01000012.1"/>
</dbReference>
<keyword evidence="11" id="KW-1185">Reference proteome</keyword>
<dbReference type="PANTHER" id="PTHR38438">
    <property type="entry name" value="RIBOFLAVIN TRANSPORTER RIBU"/>
    <property type="match status" value="1"/>
</dbReference>
<gene>
    <name evidence="10" type="ORF">SAMN04488502_11216</name>
</gene>
<keyword evidence="6 9" id="KW-1133">Transmembrane helix</keyword>
<keyword evidence="5 9" id="KW-0812">Transmembrane</keyword>
<dbReference type="Gene3D" id="1.10.1760.20">
    <property type="match status" value="1"/>
</dbReference>
<dbReference type="InterPro" id="IPR024529">
    <property type="entry name" value="ECF_trnsprt_substrate-spec"/>
</dbReference>
<evidence type="ECO:0000256" key="9">
    <source>
        <dbReference type="SAM" id="Phobius"/>
    </source>
</evidence>
<keyword evidence="7 8" id="KW-0472">Membrane</keyword>
<feature type="transmembrane region" description="Helical" evidence="9">
    <location>
        <begin position="108"/>
        <end position="129"/>
    </location>
</feature>
<organism evidence="10 11">
    <name type="scientific">Dendrosporobacter quercicolus</name>
    <dbReference type="NCBI Taxonomy" id="146817"/>
    <lineage>
        <taxon>Bacteria</taxon>
        <taxon>Bacillati</taxon>
        <taxon>Bacillota</taxon>
        <taxon>Negativicutes</taxon>
        <taxon>Selenomonadales</taxon>
        <taxon>Sporomusaceae</taxon>
        <taxon>Dendrosporobacter</taxon>
    </lineage>
</organism>
<feature type="transmembrane region" description="Helical" evidence="9">
    <location>
        <begin position="12"/>
        <end position="35"/>
    </location>
</feature>
<name>A0A1G9YP01_9FIRM</name>
<dbReference type="InterPro" id="IPR025720">
    <property type="entry name" value="RibU"/>
</dbReference>
<evidence type="ECO:0000256" key="5">
    <source>
        <dbReference type="ARBA" id="ARBA00022692"/>
    </source>
</evidence>
<evidence type="ECO:0000313" key="11">
    <source>
        <dbReference type="Proteomes" id="UP000214880"/>
    </source>
</evidence>
<keyword evidence="3 8" id="KW-0813">Transport</keyword>
<protein>
    <recommendedName>
        <fullName evidence="8">Riboflavin transporter</fullName>
    </recommendedName>
</protein>
<evidence type="ECO:0000256" key="3">
    <source>
        <dbReference type="ARBA" id="ARBA00022448"/>
    </source>
</evidence>
<proteinExistence type="inferred from homology"/>
<evidence type="ECO:0000256" key="1">
    <source>
        <dbReference type="ARBA" id="ARBA00004651"/>
    </source>
</evidence>
<evidence type="ECO:0000256" key="8">
    <source>
        <dbReference type="PIRNR" id="PIRNR037778"/>
    </source>
</evidence>
<evidence type="ECO:0000256" key="2">
    <source>
        <dbReference type="ARBA" id="ARBA00005540"/>
    </source>
</evidence>
<comment type="similarity">
    <text evidence="2 8">Belongs to the prokaryotic riboflavin transporter (P-RFT) (TC 2.A.87) family.</text>
</comment>
<feature type="transmembrane region" description="Helical" evidence="9">
    <location>
        <begin position="42"/>
        <end position="62"/>
    </location>
</feature>